<protein>
    <recommendedName>
        <fullName evidence="1">UPF0305 protein Metin_1447</fullName>
    </recommendedName>
</protein>
<dbReference type="eggNOG" id="arCOG03215">
    <property type="taxonomic scope" value="Archaea"/>
</dbReference>
<name>D5VU42_METIM</name>
<reference evidence="2" key="1">
    <citation type="submission" date="2010-04" db="EMBL/GenBank/DDBJ databases">
        <title>Complete sequence of Methanocaldococcus infernus ME.</title>
        <authorList>
            <consortium name="US DOE Joint Genome Institute"/>
            <person name="Lucas S."/>
            <person name="Copeland A."/>
            <person name="Lapidus A."/>
            <person name="Cheng J.-F."/>
            <person name="Bruce D."/>
            <person name="Goodwin L."/>
            <person name="Pitluck S."/>
            <person name="Munk A.C."/>
            <person name="Detter J.C."/>
            <person name="Han C."/>
            <person name="Tapia R."/>
            <person name="Land M."/>
            <person name="Hauser L."/>
            <person name="Kyrpides N."/>
            <person name="Mikhailova N."/>
            <person name="Sieprawska-Lupa M."/>
            <person name="Whitman W.B."/>
            <person name="Woyke T."/>
        </authorList>
    </citation>
    <scope>NUCLEOTIDE SEQUENCE [LARGE SCALE GENOMIC DNA]</scope>
    <source>
        <strain evidence="2">ME</strain>
    </source>
</reference>
<gene>
    <name evidence="2" type="ordered locus">Metin_1447</name>
</gene>
<evidence type="ECO:0000313" key="2">
    <source>
        <dbReference type="EMBL" id="ADG14095.1"/>
    </source>
</evidence>
<sequence>MKATELLKKLKEEAKNFSIYDIAKVRAFLERDAKYLPKNYREKYVNKMLEHFLKSLKEVKEYKLKEDYEIDEKKLKALLDRIENSGYDETFIRLSKIVCPFLVFIAKKPIHPLDLEFPGGLKIIKKGDKYYCPVKEKQKNQFSLCPFCICQPL</sequence>
<evidence type="ECO:0000256" key="1">
    <source>
        <dbReference type="HAMAP-Rule" id="MF_00763"/>
    </source>
</evidence>
<dbReference type="HOGENOM" id="CLU_089549_1_0_2"/>
<dbReference type="InterPro" id="IPR019215">
    <property type="entry name" value="DUF2115"/>
</dbReference>
<proteinExistence type="inferred from homology"/>
<organism evidence="2 3">
    <name type="scientific">Methanocaldococcus infernus (strain DSM 11812 / JCM 15783 / ME)</name>
    <dbReference type="NCBI Taxonomy" id="573063"/>
    <lineage>
        <taxon>Archaea</taxon>
        <taxon>Methanobacteriati</taxon>
        <taxon>Methanobacteriota</taxon>
        <taxon>Methanomada group</taxon>
        <taxon>Methanococci</taxon>
        <taxon>Methanococcales</taxon>
        <taxon>Methanocaldococcaceae</taxon>
        <taxon>Methanocaldococcus</taxon>
    </lineage>
</organism>
<dbReference type="KEGG" id="mif:Metin_1447"/>
<dbReference type="GeneID" id="9132487"/>
<dbReference type="HAMAP" id="MF_00763">
    <property type="entry name" value="UPF0305"/>
    <property type="match status" value="1"/>
</dbReference>
<keyword evidence="3" id="KW-1185">Reference proteome</keyword>
<dbReference type="EMBL" id="CP002009">
    <property type="protein sequence ID" value="ADG14095.1"/>
    <property type="molecule type" value="Genomic_DNA"/>
</dbReference>
<dbReference type="Pfam" id="PF09888">
    <property type="entry name" value="DUF2115"/>
    <property type="match status" value="1"/>
</dbReference>
<dbReference type="OrthoDB" id="81482at2157"/>
<dbReference type="NCBIfam" id="NF002176">
    <property type="entry name" value="PRK01022.1-4"/>
    <property type="match status" value="1"/>
</dbReference>
<comment type="similarity">
    <text evidence="1">Belongs to the UPF0305 family.</text>
</comment>
<dbReference type="Proteomes" id="UP000002061">
    <property type="component" value="Chromosome"/>
</dbReference>
<evidence type="ECO:0000313" key="3">
    <source>
        <dbReference type="Proteomes" id="UP000002061"/>
    </source>
</evidence>
<dbReference type="RefSeq" id="WP_013100840.1">
    <property type="nucleotide sequence ID" value="NC_014122.1"/>
</dbReference>
<accession>D5VU42</accession>
<dbReference type="AlphaFoldDB" id="D5VU42"/>
<dbReference type="STRING" id="573063.Metin_1447"/>